<organism evidence="11 12">
    <name type="scientific">Corallincola platygyrae</name>
    <dbReference type="NCBI Taxonomy" id="1193278"/>
    <lineage>
        <taxon>Bacteria</taxon>
        <taxon>Pseudomonadati</taxon>
        <taxon>Pseudomonadota</taxon>
        <taxon>Gammaproteobacteria</taxon>
        <taxon>Alteromonadales</taxon>
        <taxon>Psychromonadaceae</taxon>
        <taxon>Corallincola</taxon>
    </lineage>
</organism>
<evidence type="ECO:0000256" key="7">
    <source>
        <dbReference type="ARBA" id="ARBA00023012"/>
    </source>
</evidence>
<comment type="subcellular location">
    <subcellularLocation>
        <location evidence="1">Membrane</location>
    </subcellularLocation>
</comment>
<comment type="caution">
    <text evidence="11">The sequence shown here is derived from an EMBL/GenBank/DDBJ whole genome shotgun (WGS) entry which is preliminary data.</text>
</comment>
<keyword evidence="8" id="KW-1133">Transmembrane helix</keyword>
<evidence type="ECO:0000256" key="8">
    <source>
        <dbReference type="SAM" id="Phobius"/>
    </source>
</evidence>
<dbReference type="Pfam" id="PF00990">
    <property type="entry name" value="GGDEF"/>
    <property type="match status" value="1"/>
</dbReference>
<feature type="domain" description="PAS" evidence="9">
    <location>
        <begin position="374"/>
        <end position="406"/>
    </location>
</feature>
<keyword evidence="2" id="KW-0597">Phosphoprotein</keyword>
<evidence type="ECO:0000259" key="9">
    <source>
        <dbReference type="PROSITE" id="PS50112"/>
    </source>
</evidence>
<dbReference type="CDD" id="cd00130">
    <property type="entry name" value="PAS"/>
    <property type="match status" value="1"/>
</dbReference>
<evidence type="ECO:0000259" key="10">
    <source>
        <dbReference type="PROSITE" id="PS50887"/>
    </source>
</evidence>
<feature type="transmembrane region" description="Helical" evidence="8">
    <location>
        <begin position="339"/>
        <end position="357"/>
    </location>
</feature>
<evidence type="ECO:0000313" key="12">
    <source>
        <dbReference type="Proteomes" id="UP001597380"/>
    </source>
</evidence>
<dbReference type="SUPFAM" id="SSF55073">
    <property type="entry name" value="Nucleotide cyclase"/>
    <property type="match status" value="1"/>
</dbReference>
<dbReference type="InterPro" id="IPR000014">
    <property type="entry name" value="PAS"/>
</dbReference>
<feature type="domain" description="GGDEF" evidence="10">
    <location>
        <begin position="519"/>
        <end position="646"/>
    </location>
</feature>
<keyword evidence="5" id="KW-0418">Kinase</keyword>
<dbReference type="InterPro" id="IPR048760">
    <property type="entry name" value="VP0354-like_sensor_dom"/>
</dbReference>
<dbReference type="SMART" id="SM00267">
    <property type="entry name" value="GGDEF"/>
    <property type="match status" value="1"/>
</dbReference>
<evidence type="ECO:0000256" key="6">
    <source>
        <dbReference type="ARBA" id="ARBA00022840"/>
    </source>
</evidence>
<evidence type="ECO:0000256" key="5">
    <source>
        <dbReference type="ARBA" id="ARBA00022777"/>
    </source>
</evidence>
<keyword evidence="12" id="KW-1185">Reference proteome</keyword>
<dbReference type="Pfam" id="PF21623">
    <property type="entry name" value="HK_sensor_dom_bact"/>
    <property type="match status" value="1"/>
</dbReference>
<dbReference type="Gene3D" id="3.30.450.20">
    <property type="entry name" value="PAS domain"/>
    <property type="match status" value="3"/>
</dbReference>
<keyword evidence="7" id="KW-0902">Two-component regulatory system</keyword>
<evidence type="ECO:0000256" key="3">
    <source>
        <dbReference type="ARBA" id="ARBA00022679"/>
    </source>
</evidence>
<dbReference type="InterPro" id="IPR043128">
    <property type="entry name" value="Rev_trsase/Diguanyl_cyclase"/>
</dbReference>
<dbReference type="GO" id="GO:0052621">
    <property type="term" value="F:diguanylate cyclase activity"/>
    <property type="evidence" value="ECO:0007669"/>
    <property type="project" value="UniProtKB-EC"/>
</dbReference>
<proteinExistence type="predicted"/>
<dbReference type="InterPro" id="IPR029151">
    <property type="entry name" value="Sensor-like_sf"/>
</dbReference>
<dbReference type="CDD" id="cd01949">
    <property type="entry name" value="GGDEF"/>
    <property type="match status" value="1"/>
</dbReference>
<keyword evidence="8" id="KW-0472">Membrane</keyword>
<dbReference type="Proteomes" id="UP001597380">
    <property type="component" value="Unassembled WGS sequence"/>
</dbReference>
<dbReference type="NCBIfam" id="TIGR00229">
    <property type="entry name" value="sensory_box"/>
    <property type="match status" value="1"/>
</dbReference>
<dbReference type="SUPFAM" id="SSF103190">
    <property type="entry name" value="Sensory domain-like"/>
    <property type="match status" value="2"/>
</dbReference>
<dbReference type="InterPro" id="IPR052163">
    <property type="entry name" value="DGC-Regulatory_Protein"/>
</dbReference>
<keyword evidence="11" id="KW-0548">Nucleotidyltransferase</keyword>
<dbReference type="Gene3D" id="3.30.70.270">
    <property type="match status" value="1"/>
</dbReference>
<dbReference type="PANTHER" id="PTHR46663">
    <property type="entry name" value="DIGUANYLATE CYCLASE DGCT-RELATED"/>
    <property type="match status" value="1"/>
</dbReference>
<keyword evidence="4" id="KW-0547">Nucleotide-binding</keyword>
<reference evidence="12" key="1">
    <citation type="journal article" date="2019" name="Int. J. Syst. Evol. Microbiol.">
        <title>The Global Catalogue of Microorganisms (GCM) 10K type strain sequencing project: providing services to taxonomists for standard genome sequencing and annotation.</title>
        <authorList>
            <consortium name="The Broad Institute Genomics Platform"/>
            <consortium name="The Broad Institute Genome Sequencing Center for Infectious Disease"/>
            <person name="Wu L."/>
            <person name="Ma J."/>
        </authorList>
    </citation>
    <scope>NUCLEOTIDE SEQUENCE [LARGE SCALE GENOMIC DNA]</scope>
    <source>
        <strain evidence="12">CGMCC 1.10992</strain>
    </source>
</reference>
<evidence type="ECO:0000256" key="4">
    <source>
        <dbReference type="ARBA" id="ARBA00022741"/>
    </source>
</evidence>
<gene>
    <name evidence="11" type="ORF">ACFSJ3_09075</name>
</gene>
<dbReference type="RefSeq" id="WP_345341171.1">
    <property type="nucleotide sequence ID" value="NZ_BAABLI010000017.1"/>
</dbReference>
<keyword evidence="6" id="KW-0067">ATP-binding</keyword>
<keyword evidence="8" id="KW-0812">Transmembrane</keyword>
<dbReference type="EMBL" id="JBHUHT010000011">
    <property type="protein sequence ID" value="MFD2096133.1"/>
    <property type="molecule type" value="Genomic_DNA"/>
</dbReference>
<protein>
    <submittedName>
        <fullName evidence="11">Diguanylate cyclase</fullName>
        <ecNumber evidence="11">2.7.7.65</ecNumber>
    </submittedName>
</protein>
<evidence type="ECO:0000256" key="2">
    <source>
        <dbReference type="ARBA" id="ARBA00022553"/>
    </source>
</evidence>
<dbReference type="EC" id="2.7.7.65" evidence="11"/>
<dbReference type="SUPFAM" id="SSF55785">
    <property type="entry name" value="PYP-like sensor domain (PAS domain)"/>
    <property type="match status" value="1"/>
</dbReference>
<dbReference type="InterPro" id="IPR029787">
    <property type="entry name" value="Nucleotide_cyclase"/>
</dbReference>
<keyword evidence="3 11" id="KW-0808">Transferase</keyword>
<name>A0ABW4XP81_9GAMM</name>
<dbReference type="InterPro" id="IPR000160">
    <property type="entry name" value="GGDEF_dom"/>
</dbReference>
<dbReference type="PANTHER" id="PTHR46663:SF4">
    <property type="entry name" value="DIGUANYLATE CYCLASE DGCT-RELATED"/>
    <property type="match status" value="1"/>
</dbReference>
<evidence type="ECO:0000256" key="1">
    <source>
        <dbReference type="ARBA" id="ARBA00004370"/>
    </source>
</evidence>
<dbReference type="PROSITE" id="PS50887">
    <property type="entry name" value="GGDEF"/>
    <property type="match status" value="1"/>
</dbReference>
<dbReference type="PROSITE" id="PS50112">
    <property type="entry name" value="PAS"/>
    <property type="match status" value="1"/>
</dbReference>
<sequence>MPLRKDPLQPELQRILAPYFWPILVIILVIFSSISTYNYFSHRDSIREQRTDAFADTMEKNLTYVEQGLLGTLQHIEDTTRLLVKSKKLFSYIEQPDQINKYALEQEWSLLAQASGKYTHLGFVDIHGQKQIGIEYDPSKDLSAATDTLGRSNDAEAMSLASKLDSDETALIIFNLEAQKDQISVPYQLSGKTIAAVSHLGSKRGYTVMELEMEALTQVFDNKISALKIPMQVLTAGGHFIRSENPDHLYGHEVAERANYNLANLNPALWREVTSHNQGAIRIGGDLYVYKWIKLGTNVRLMTPASEKILLLSHVPKAVITEATQPQISSMKKSWATRALLILLLSMGLALVTRYILTKLKVQQLMLTAMSEMSAVMLLNDKGRIIGINRAFESLSGYNATELAGQKPRMLKGDKNHPNWEAKMYRALESNGNWHGEVKCELPDKSNLTLWMEVNAIQSRSNHPKCFVASFVDITERIKREEELESLTTKDPLTGINNRRQFDHTMNQLEKAARRYPRASFCLALFDLDYFKQVNDIYGHTTGDRILQSFSKLVLSQLREQDLFARLGGDEFALIMPFTSLEEANLVCHRLRSSTQQLTLDPKITVSIGVACYCVIETHQDLYDRADKALYQAKALGRNRVVSEEKIMASSRLPDTEFSHS</sequence>
<dbReference type="NCBIfam" id="TIGR00254">
    <property type="entry name" value="GGDEF"/>
    <property type="match status" value="1"/>
</dbReference>
<feature type="transmembrane region" description="Helical" evidence="8">
    <location>
        <begin position="20"/>
        <end position="40"/>
    </location>
</feature>
<evidence type="ECO:0000313" key="11">
    <source>
        <dbReference type="EMBL" id="MFD2096133.1"/>
    </source>
</evidence>
<dbReference type="Pfam" id="PF13426">
    <property type="entry name" value="PAS_9"/>
    <property type="match status" value="1"/>
</dbReference>
<accession>A0ABW4XP81</accession>
<dbReference type="InterPro" id="IPR035965">
    <property type="entry name" value="PAS-like_dom_sf"/>
</dbReference>